<reference evidence="1" key="1">
    <citation type="submission" date="2018-06" db="EMBL/GenBank/DDBJ databases">
        <authorList>
            <person name="Zhirakovskaya E."/>
        </authorList>
    </citation>
    <scope>NUCLEOTIDE SEQUENCE</scope>
</reference>
<dbReference type="InterPro" id="IPR015870">
    <property type="entry name" value="UDP-acyl_N-AcGlcN_deAcase_N"/>
</dbReference>
<name>A0A3B1ASE6_9ZZZZ</name>
<dbReference type="Pfam" id="PF03331">
    <property type="entry name" value="LpxC"/>
    <property type="match status" value="1"/>
</dbReference>
<sequence>MIHNNSNINDPAYFQHTLKDSFTCVGRGLHAGLKIVMRVTPGEPDSGIVF</sequence>
<dbReference type="GO" id="GO:0103117">
    <property type="term" value="F:UDP-3-O-acyl-N-acetylglucosamine deacetylase activity"/>
    <property type="evidence" value="ECO:0007669"/>
    <property type="project" value="InterPro"/>
</dbReference>
<dbReference type="SUPFAM" id="SSF54211">
    <property type="entry name" value="Ribosomal protein S5 domain 2-like"/>
    <property type="match status" value="1"/>
</dbReference>
<accession>A0A3B1ASE6</accession>
<dbReference type="Gene3D" id="3.30.230.20">
    <property type="entry name" value="lpxc deacetylase, domain 1"/>
    <property type="match status" value="1"/>
</dbReference>
<dbReference type="InterPro" id="IPR020568">
    <property type="entry name" value="Ribosomal_Su5_D2-typ_SF"/>
</dbReference>
<dbReference type="EMBL" id="UOFR01000082">
    <property type="protein sequence ID" value="VAX01150.1"/>
    <property type="molecule type" value="Genomic_DNA"/>
</dbReference>
<dbReference type="GO" id="GO:0016020">
    <property type="term" value="C:membrane"/>
    <property type="evidence" value="ECO:0007669"/>
    <property type="project" value="GOC"/>
</dbReference>
<gene>
    <name evidence="1" type="ORF">MNBD_GAMMA21-1871</name>
</gene>
<evidence type="ECO:0000313" key="1">
    <source>
        <dbReference type="EMBL" id="VAX01150.1"/>
    </source>
</evidence>
<proteinExistence type="predicted"/>
<dbReference type="AlphaFoldDB" id="A0A3B1ASE6"/>
<protein>
    <recommendedName>
        <fullName evidence="2">UDP-3-O-[3-hydroxymyristoyl] N-acetylglucosamine deacetylase</fullName>
    </recommendedName>
</protein>
<dbReference type="InterPro" id="IPR004463">
    <property type="entry name" value="UDP-acyl_GlcNac_deAcase"/>
</dbReference>
<dbReference type="GO" id="GO:0009245">
    <property type="term" value="P:lipid A biosynthetic process"/>
    <property type="evidence" value="ECO:0007669"/>
    <property type="project" value="InterPro"/>
</dbReference>
<organism evidence="1">
    <name type="scientific">hydrothermal vent metagenome</name>
    <dbReference type="NCBI Taxonomy" id="652676"/>
    <lineage>
        <taxon>unclassified sequences</taxon>
        <taxon>metagenomes</taxon>
        <taxon>ecological metagenomes</taxon>
    </lineage>
</organism>
<evidence type="ECO:0008006" key="2">
    <source>
        <dbReference type="Google" id="ProtNLM"/>
    </source>
</evidence>